<dbReference type="CDD" id="cd12913">
    <property type="entry name" value="PDC1_MCP_like"/>
    <property type="match status" value="1"/>
</dbReference>
<evidence type="ECO:0000256" key="4">
    <source>
        <dbReference type="ARBA" id="ARBA00022989"/>
    </source>
</evidence>
<evidence type="ECO:0000256" key="2">
    <source>
        <dbReference type="ARBA" id="ARBA00022475"/>
    </source>
</evidence>
<dbReference type="Gene3D" id="3.30.450.20">
    <property type="entry name" value="PAS domain"/>
    <property type="match status" value="2"/>
</dbReference>
<dbReference type="PROSITE" id="PS50885">
    <property type="entry name" value="HAMP"/>
    <property type="match status" value="1"/>
</dbReference>
<accession>A0A5P6VUQ3</accession>
<keyword evidence="4" id="KW-1133">Transmembrane helix</keyword>
<dbReference type="SUPFAM" id="SSF103190">
    <property type="entry name" value="Sensory domain-like"/>
    <property type="match status" value="1"/>
</dbReference>
<dbReference type="KEGG" id="pxv:FXF36_08930"/>
<name>A0A5P6VUQ3_PSEXY</name>
<feature type="domain" description="HAMP" evidence="6">
    <location>
        <begin position="310"/>
        <end position="363"/>
    </location>
</feature>
<reference evidence="8" key="1">
    <citation type="submission" date="2019-08" db="EMBL/GenBank/DDBJ databases">
        <title>Complete Genome Sequence of the Polysaccharide-Degrading Rumen Bacterium Pseudobutyrivibrio xylanivorans MA3014.</title>
        <authorList>
            <person name="Palevich N."/>
            <person name="Maclean P.H."/>
            <person name="Kelly W.J."/>
            <person name="Leahy S.C."/>
            <person name="Rakonjac J."/>
            <person name="Attwood G.T."/>
        </authorList>
    </citation>
    <scope>NUCLEOTIDE SEQUENCE [LARGE SCALE GENOMIC DNA]</scope>
    <source>
        <strain evidence="8">MA3014</strain>
    </source>
</reference>
<protein>
    <submittedName>
        <fullName evidence="7">Methyl-accepting chemotaxis protein</fullName>
    </submittedName>
</protein>
<dbReference type="InterPro" id="IPR029151">
    <property type="entry name" value="Sensor-like_sf"/>
</dbReference>
<dbReference type="EMBL" id="CP043028">
    <property type="protein sequence ID" value="QFJ54974.1"/>
    <property type="molecule type" value="Genomic_DNA"/>
</dbReference>
<evidence type="ECO:0000259" key="6">
    <source>
        <dbReference type="PROSITE" id="PS50885"/>
    </source>
</evidence>
<organism evidence="7 8">
    <name type="scientific">Pseudobutyrivibrio xylanivorans</name>
    <dbReference type="NCBI Taxonomy" id="185007"/>
    <lineage>
        <taxon>Bacteria</taxon>
        <taxon>Bacillati</taxon>
        <taxon>Bacillota</taxon>
        <taxon>Clostridia</taxon>
        <taxon>Lachnospirales</taxon>
        <taxon>Lachnospiraceae</taxon>
        <taxon>Pseudobutyrivibrio</taxon>
    </lineage>
</organism>
<keyword evidence="5" id="KW-0472">Membrane</keyword>
<comment type="subcellular location">
    <subcellularLocation>
        <location evidence="1">Cell membrane</location>
        <topology evidence="1">Multi-pass membrane protein</topology>
    </subcellularLocation>
</comment>
<dbReference type="Pfam" id="PF02743">
    <property type="entry name" value="dCache_1"/>
    <property type="match status" value="1"/>
</dbReference>
<dbReference type="InterPro" id="IPR033479">
    <property type="entry name" value="dCache_1"/>
</dbReference>
<dbReference type="GO" id="GO:0007165">
    <property type="term" value="P:signal transduction"/>
    <property type="evidence" value="ECO:0007669"/>
    <property type="project" value="InterPro"/>
</dbReference>
<sequence length="457" mass="50405">MGFNSWNSIRHKVSRRVVVALLVTVFALSVVNLIYMTRRVQNEQEVELNLVAYVSAHQIDEWVVELEGVTNGIADSLSGMESLDEQVIRKIINKVAERRPDLYFVYVGTEEGNMYMARGVRFAEGVDVRERGWYKQAKAAGHTIVTDPYVSATRNDVMMATVSTPIYFGSKMVGVVGVDADVSTIGEVVKELDFKDGAYGFLTDSAGNIVAHKNDEYNPTVNGLTNIVETIPEIKKIIDAPGSSLVSAPDYTGSTMIYSTARLDACNWVVGVAYPAKVVARIVDRGIRICLFTAFICIFLAAGDMTVAIKKILLPIDNINPVLDRLMVGDLSKGIAITDQDDELGLLQQKMSLLVRRLQEIIGEQKYVLGEMEKGNLVVEDIEQLPGDLAEISNSVNSIKATFNDIIADIQFSAINLQSFAMGADETTDIEQMRMLFEELSAEANALMEKTSKFITK</sequence>
<keyword evidence="3" id="KW-0812">Transmembrane</keyword>
<gene>
    <name evidence="7" type="ORF">FXF36_08930</name>
</gene>
<dbReference type="Gene3D" id="1.10.287.950">
    <property type="entry name" value="Methyl-accepting chemotaxis protein"/>
    <property type="match status" value="1"/>
</dbReference>
<evidence type="ECO:0000256" key="5">
    <source>
        <dbReference type="ARBA" id="ARBA00023136"/>
    </source>
</evidence>
<dbReference type="GO" id="GO:0005886">
    <property type="term" value="C:plasma membrane"/>
    <property type="evidence" value="ECO:0007669"/>
    <property type="project" value="UniProtKB-SubCell"/>
</dbReference>
<evidence type="ECO:0000256" key="3">
    <source>
        <dbReference type="ARBA" id="ARBA00022692"/>
    </source>
</evidence>
<dbReference type="SUPFAM" id="SSF158472">
    <property type="entry name" value="HAMP domain-like"/>
    <property type="match status" value="1"/>
</dbReference>
<dbReference type="CDD" id="cd18774">
    <property type="entry name" value="PDC2_HK_sensor"/>
    <property type="match status" value="1"/>
</dbReference>
<evidence type="ECO:0000313" key="8">
    <source>
        <dbReference type="Proteomes" id="UP000327030"/>
    </source>
</evidence>
<keyword evidence="2" id="KW-1003">Cell membrane</keyword>
<dbReference type="InterPro" id="IPR003660">
    <property type="entry name" value="HAMP_dom"/>
</dbReference>
<proteinExistence type="predicted"/>
<evidence type="ECO:0000313" key="7">
    <source>
        <dbReference type="EMBL" id="QFJ54974.1"/>
    </source>
</evidence>
<dbReference type="Proteomes" id="UP000327030">
    <property type="component" value="Chromosome 1"/>
</dbReference>
<evidence type="ECO:0000256" key="1">
    <source>
        <dbReference type="ARBA" id="ARBA00004651"/>
    </source>
</evidence>
<dbReference type="RefSeq" id="WP_151623427.1">
    <property type="nucleotide sequence ID" value="NZ_CP043028.1"/>
</dbReference>
<dbReference type="OrthoDB" id="9814363at2"/>
<dbReference type="AlphaFoldDB" id="A0A5P6VUQ3"/>